<evidence type="ECO:0000259" key="1">
    <source>
        <dbReference type="Pfam" id="PF07435"/>
    </source>
</evidence>
<dbReference type="Proteomes" id="UP001519273">
    <property type="component" value="Unassembled WGS sequence"/>
</dbReference>
<gene>
    <name evidence="2" type="ORF">J2Z20_003153</name>
</gene>
<dbReference type="CDD" id="cd15787">
    <property type="entry name" value="YycH_N"/>
    <property type="match status" value="1"/>
</dbReference>
<protein>
    <submittedName>
        <fullName evidence="2">Regulatory protein YycH of two-component signal transduction system YycFG</fullName>
    </submittedName>
</protein>
<proteinExistence type="predicted"/>
<dbReference type="Gene3D" id="3.30.310.160">
    <property type="entry name" value="YycH protein, domain 2"/>
    <property type="match status" value="1"/>
</dbReference>
<reference evidence="2 3" key="1">
    <citation type="submission" date="2021-03" db="EMBL/GenBank/DDBJ databases">
        <title>Genomic Encyclopedia of Type Strains, Phase IV (KMG-IV): sequencing the most valuable type-strain genomes for metagenomic binning, comparative biology and taxonomic classification.</title>
        <authorList>
            <person name="Goeker M."/>
        </authorList>
    </citation>
    <scope>NUCLEOTIDE SEQUENCE [LARGE SCALE GENOMIC DNA]</scope>
    <source>
        <strain evidence="2 3">DSM 23491</strain>
    </source>
</reference>
<evidence type="ECO:0000313" key="3">
    <source>
        <dbReference type="Proteomes" id="UP001519273"/>
    </source>
</evidence>
<comment type="caution">
    <text evidence="2">The sequence shown here is derived from an EMBL/GenBank/DDBJ whole genome shotgun (WGS) entry which is preliminary data.</text>
</comment>
<dbReference type="InterPro" id="IPR042274">
    <property type="entry name" value="YycH/YycI_2"/>
</dbReference>
<organism evidence="2 3">
    <name type="scientific">Paenibacillus sediminis</name>
    <dbReference type="NCBI Taxonomy" id="664909"/>
    <lineage>
        <taxon>Bacteria</taxon>
        <taxon>Bacillati</taxon>
        <taxon>Bacillota</taxon>
        <taxon>Bacilli</taxon>
        <taxon>Bacillales</taxon>
        <taxon>Paenibacillaceae</taxon>
        <taxon>Paenibacillus</taxon>
    </lineage>
</organism>
<evidence type="ECO:0000313" key="2">
    <source>
        <dbReference type="EMBL" id="MBP1938234.1"/>
    </source>
</evidence>
<dbReference type="Pfam" id="PF07435">
    <property type="entry name" value="YycH"/>
    <property type="match status" value="1"/>
</dbReference>
<name>A0ABS4H6R7_9BACL</name>
<feature type="domain" description="Regulatory protein YycH" evidence="1">
    <location>
        <begin position="6"/>
        <end position="422"/>
    </location>
</feature>
<dbReference type="EMBL" id="JAGGKP010000012">
    <property type="protein sequence ID" value="MBP1938234.1"/>
    <property type="molecule type" value="Genomic_DNA"/>
</dbReference>
<keyword evidence="3" id="KW-1185">Reference proteome</keyword>
<accession>A0ABS4H6R7</accession>
<dbReference type="InterPro" id="IPR009996">
    <property type="entry name" value="YycH"/>
</dbReference>
<sequence length="428" mass="49217">MMKELSKSILLLLLVISSLVQSFFLIYRLPGSDSVVKSADKYIKTDNMGAEENVEHLIFPEQMIIHLGENKHTIFYPEMTFYNLIYSRLQSRTFEGFQRKSVHDINWDQLSKDHAGIELKFGSGIPVTLLQKVMQIVPDPLFQAESINRIWIYSNHTENKVHAYFFSSLGDVVYEATKADLTVQDVQQHVDFGAQWTPYTKVSDSYYVPEKPIQLVESDMSIKSYTTEQMQQNLFFDPSITRNIREKDGSEIYTDSKRSLQVRQEQKWMSYTDPAAAPTGESDPSKDVLAAIDFVNQHGGWSGVYRLMLTQSSEDKSSITFQQYYFTYPILDTPSFRYGVMKLEMQQGTVSSYERSLIYVDHEGGERRQAIKLPSGDLLRKLISQKANDAEIDNLYPAYMPSLVKDRLKLTPVWALKLKDGSVRIIAY</sequence>